<dbReference type="InterPro" id="IPR036116">
    <property type="entry name" value="FN3_sf"/>
</dbReference>
<feature type="transmembrane region" description="Helical" evidence="1">
    <location>
        <begin position="384"/>
        <end position="406"/>
    </location>
</feature>
<proteinExistence type="predicted"/>
<comment type="caution">
    <text evidence="5">The sequence shown here is derived from an EMBL/GenBank/DDBJ whole genome shotgun (WGS) entry which is preliminary data.</text>
</comment>
<feature type="signal peptide" evidence="2">
    <location>
        <begin position="1"/>
        <end position="24"/>
    </location>
</feature>
<keyword evidence="1" id="KW-1133">Transmembrane helix</keyword>
<keyword evidence="2" id="KW-0732">Signal</keyword>
<dbReference type="InterPro" id="IPR000477">
    <property type="entry name" value="RT_dom"/>
</dbReference>
<dbReference type="Gene3D" id="3.30.70.270">
    <property type="match status" value="1"/>
</dbReference>
<reference evidence="6" key="1">
    <citation type="journal article" date="2017" name="bioRxiv">
        <title>Comparative analysis of the genomes of Stylophora pistillata and Acropora digitifera provides evidence for extensive differences between species of corals.</title>
        <authorList>
            <person name="Voolstra C.R."/>
            <person name="Li Y."/>
            <person name="Liew Y.J."/>
            <person name="Baumgarten S."/>
            <person name="Zoccola D."/>
            <person name="Flot J.-F."/>
            <person name="Tambutte S."/>
            <person name="Allemand D."/>
            <person name="Aranda M."/>
        </authorList>
    </citation>
    <scope>NUCLEOTIDE SEQUENCE [LARGE SCALE GENOMIC DNA]</scope>
</reference>
<name>A0A2B4SAW2_STYPI</name>
<sequence>MKCKQFMKLYIPLLLLINFHQISSTPSSEKGNTMMDDPTETYTCLKYDYQIHEALASTKPPFDNYFNISRAIFPSEDISSKLVNIWVHFTNSSFNLTEVNQLKFVWSRSCLYVSDRYLSLMAMGLYSLFTIWPDRGQEDLHITLHQFCDPWQTTRKLINFLSTLEDIAISPSSLNPSLNSVECVAADGGFEHSLQNVNKAFPQICWLILFSSLKGSNLIRMLVLKYCWQRRGAKSILSLVFVAFLCGTFLAIVTVIYSSQAQIIYPLTYLLIILFSCLFSSVYYLFQARKSTINQARKSTINIVCLEFRNYGEPQSGSVLLWTAYPGIFVAIHHALWVMIGIITEPYWALPVATSFIMFAFLFYVLSALYFSTEDWNTSAKINFGFMVAAGISVVMIQLSFLLIGNQFFDESLLSSAIQSALVVMISIWFRSIKDEKGYDETDYADDTSRVYADMTRVLANDQESERPKYVDPGKRDEQIEEKVFVNIKEASSFWKELWEGNGTGNGSAEWLHDLRAIIHDRVPPSVEEAWDIVTSKAVNVLARKKNWSAPGPDRIANFWWKRAQGLNEGVISSFRVISEYEEERRRNLSVAWIDVKKAYDSVDHSWLNGVMTLHRFPTWLCKVIAKLCKSWNTKVVAITREGRQTSERIKFNRGLPQGDALCPRLFTVCLNPVAWKIRAAEGYRMSKPINSKVTGLLYIDDIKIFAASESKLERVMKMVKSSMEDVGLQWNLKKCAVAHVKRGVQVTAFSGGRVVESTRIPCLDDGERYKFLGVLESVRQEDKLVLECAAREYLRRLSVIWTSPLSDYNRVTGKITVIFTMKILQGLLQPSPKKALYMVSTGESTERRGIGCAVKFKKNYYVLTCRDVASPEDAGADHEHKFILDRFCSRFPKHTDRHRQKIQDVRYDNKFSVLRLPNRKVLSSYFPLDVEDEGNEKVYSYYLCNDGKGVEPIDWSHDSVSGKYSIGRDDLDSKDFLGSPVLYSDGRRGKTFVVGVVGKEGNGFYPMFLERASPFNPGVPNQVEIGECPSEILEGSMILTWIAPKENGAVITEYIVYQREVNENGSDSDWERKPTGQVVLQHEVIGLKSRKMYEFQVTAENWCGESAREEDKTIRVKVFGVPNQVKIVEYPSEITEDRVTLRWRAPEDNGTVITAYTVYQRELTEDGSVSDWERKSTGPGHQLHQEVSGLESEKTYQFQVTATNQYGERSRVEDGPYIVQIACGTFLPS</sequence>
<gene>
    <name evidence="5" type="primary">unc-22</name>
    <name evidence="5" type="ORF">AWC38_SpisGene9375</name>
</gene>
<evidence type="ECO:0000256" key="1">
    <source>
        <dbReference type="SAM" id="Phobius"/>
    </source>
</evidence>
<organism evidence="5 6">
    <name type="scientific">Stylophora pistillata</name>
    <name type="common">Smooth cauliflower coral</name>
    <dbReference type="NCBI Taxonomy" id="50429"/>
    <lineage>
        <taxon>Eukaryota</taxon>
        <taxon>Metazoa</taxon>
        <taxon>Cnidaria</taxon>
        <taxon>Anthozoa</taxon>
        <taxon>Hexacorallia</taxon>
        <taxon>Scleractinia</taxon>
        <taxon>Astrocoeniina</taxon>
        <taxon>Pocilloporidae</taxon>
        <taxon>Stylophora</taxon>
    </lineage>
</organism>
<evidence type="ECO:0000259" key="4">
    <source>
        <dbReference type="PROSITE" id="PS50878"/>
    </source>
</evidence>
<dbReference type="CDD" id="cd00063">
    <property type="entry name" value="FN3"/>
    <property type="match status" value="2"/>
</dbReference>
<accession>A0A2B4SAW2</accession>
<dbReference type="PROSITE" id="PS50878">
    <property type="entry name" value="RT_POL"/>
    <property type="match status" value="1"/>
</dbReference>
<dbReference type="Proteomes" id="UP000225706">
    <property type="component" value="Unassembled WGS sequence"/>
</dbReference>
<keyword evidence="1" id="KW-0472">Membrane</keyword>
<keyword evidence="1" id="KW-0812">Transmembrane</keyword>
<feature type="transmembrane region" description="Helical" evidence="1">
    <location>
        <begin position="263"/>
        <end position="286"/>
    </location>
</feature>
<dbReference type="PANTHER" id="PTHR35450:SF2">
    <property type="entry name" value="REVERSE TRANSCRIPTASE DOMAIN-CONTAINING PROTEIN"/>
    <property type="match status" value="1"/>
</dbReference>
<dbReference type="InterPro" id="IPR013783">
    <property type="entry name" value="Ig-like_fold"/>
</dbReference>
<dbReference type="PROSITE" id="PS50853">
    <property type="entry name" value="FN3"/>
    <property type="match status" value="2"/>
</dbReference>
<dbReference type="AlphaFoldDB" id="A0A2B4SAW2"/>
<feature type="transmembrane region" description="Helical" evidence="1">
    <location>
        <begin position="236"/>
        <end position="257"/>
    </location>
</feature>
<dbReference type="Pfam" id="PF00041">
    <property type="entry name" value="fn3"/>
    <property type="match status" value="2"/>
</dbReference>
<feature type="domain" description="Reverse transcriptase" evidence="4">
    <location>
        <begin position="468"/>
        <end position="777"/>
    </location>
</feature>
<feature type="transmembrane region" description="Helical" evidence="1">
    <location>
        <begin position="319"/>
        <end position="342"/>
    </location>
</feature>
<feature type="domain" description="Fibronectin type-III" evidence="3">
    <location>
        <begin position="1020"/>
        <end position="1120"/>
    </location>
</feature>
<dbReference type="OrthoDB" id="5978401at2759"/>
<dbReference type="SUPFAM" id="SSF49265">
    <property type="entry name" value="Fibronectin type III"/>
    <property type="match status" value="1"/>
</dbReference>
<protein>
    <submittedName>
        <fullName evidence="5">Twitchin</fullName>
    </submittedName>
</protein>
<keyword evidence="6" id="KW-1185">Reference proteome</keyword>
<dbReference type="SMART" id="SM00060">
    <property type="entry name" value="FN3"/>
    <property type="match status" value="2"/>
</dbReference>
<dbReference type="InterPro" id="IPR003961">
    <property type="entry name" value="FN3_dom"/>
</dbReference>
<dbReference type="STRING" id="50429.A0A2B4SAW2"/>
<evidence type="ECO:0000256" key="2">
    <source>
        <dbReference type="SAM" id="SignalP"/>
    </source>
</evidence>
<feature type="transmembrane region" description="Helical" evidence="1">
    <location>
        <begin position="348"/>
        <end position="372"/>
    </location>
</feature>
<dbReference type="Pfam" id="PF00078">
    <property type="entry name" value="RVT_1"/>
    <property type="match status" value="1"/>
</dbReference>
<evidence type="ECO:0000259" key="3">
    <source>
        <dbReference type="PROSITE" id="PS50853"/>
    </source>
</evidence>
<feature type="domain" description="Fibronectin type-III" evidence="3">
    <location>
        <begin position="1122"/>
        <end position="1230"/>
    </location>
</feature>
<evidence type="ECO:0000313" key="5">
    <source>
        <dbReference type="EMBL" id="PFX25960.1"/>
    </source>
</evidence>
<dbReference type="SUPFAM" id="SSF56672">
    <property type="entry name" value="DNA/RNA polymerases"/>
    <property type="match status" value="1"/>
</dbReference>
<feature type="chain" id="PRO_5013083719" evidence="2">
    <location>
        <begin position="25"/>
        <end position="1230"/>
    </location>
</feature>
<dbReference type="Gene3D" id="2.60.40.10">
    <property type="entry name" value="Immunoglobulins"/>
    <property type="match status" value="2"/>
</dbReference>
<dbReference type="PANTHER" id="PTHR35450">
    <property type="entry name" value="REVERSE TRANSCRIPTASE DOMAIN-CONTAINING PROTEIN"/>
    <property type="match status" value="1"/>
</dbReference>
<evidence type="ECO:0000313" key="6">
    <source>
        <dbReference type="Proteomes" id="UP000225706"/>
    </source>
</evidence>
<dbReference type="InterPro" id="IPR043128">
    <property type="entry name" value="Rev_trsase/Diguanyl_cyclase"/>
</dbReference>
<dbReference type="InterPro" id="IPR043502">
    <property type="entry name" value="DNA/RNA_pol_sf"/>
</dbReference>
<dbReference type="EMBL" id="LSMT01000137">
    <property type="protein sequence ID" value="PFX25960.1"/>
    <property type="molecule type" value="Genomic_DNA"/>
</dbReference>